<feature type="compositionally biased region" description="Acidic residues" evidence="1">
    <location>
        <begin position="417"/>
        <end position="427"/>
    </location>
</feature>
<sequence>MDLTKCIRVGSLFLTLTLWVSCSDIDLTKEPGHLKPFGTGGVNKPVEEMDGFPDPENFFENYVKPTKPLKMKGAARISKAMGKWRDEYFLSLDDDLDSEVKLETKKKENRLQAVDTMTFKNFVRIYNQTEHYMVDSVPPAIRGDITIPCPLQCKQLTEHNFVDNIMWFSSGGTKSVVHTDSVDNINCLYRGEKTLYFVDPSEHRHDVLIDHPDGTYSGMDVDAVDYTKYPGMAKVEFYHVNVSAGDCIYIPYLWVHQVRSYGSNLAVNVWWHRHAKDDLDYSACNRQCNTEYTMAQAKFMGLKTIQHDPIEVRDDFMTYISNDTNFEGFKQILFGDDYDKIVVDTTYVRAFTEMFEMLDADKNGLLSFTDFKTLDNEAWRTVGELLQLLMEDMEEDFEARNIDIDPDIDPDHGAAGDSDEMDLHDEL</sequence>
<dbReference type="InterPro" id="IPR002048">
    <property type="entry name" value="EF_hand_dom"/>
</dbReference>
<feature type="domain" description="EF-hand" evidence="3">
    <location>
        <begin position="346"/>
        <end position="381"/>
    </location>
</feature>
<dbReference type="EMBL" id="JAIWYP010000014">
    <property type="protein sequence ID" value="KAH3710342.1"/>
    <property type="molecule type" value="Genomic_DNA"/>
</dbReference>
<dbReference type="PROSITE" id="PS00018">
    <property type="entry name" value="EF_HAND_1"/>
    <property type="match status" value="1"/>
</dbReference>
<keyword evidence="2" id="KW-0732">Signal</keyword>
<reference evidence="5" key="2">
    <citation type="submission" date="2020-11" db="EMBL/GenBank/DDBJ databases">
        <authorList>
            <person name="McCartney M.A."/>
            <person name="Auch B."/>
            <person name="Kono T."/>
            <person name="Mallez S."/>
            <person name="Becker A."/>
            <person name="Gohl D.M."/>
            <person name="Silverstein K.A.T."/>
            <person name="Koren S."/>
            <person name="Bechman K.B."/>
            <person name="Herman A."/>
            <person name="Abrahante J.E."/>
            <person name="Garbe J."/>
        </authorList>
    </citation>
    <scope>NUCLEOTIDE SEQUENCE</scope>
    <source>
        <strain evidence="5">Duluth1</strain>
        <tissue evidence="5">Whole animal</tissue>
    </source>
</reference>
<dbReference type="GO" id="GO:0005509">
    <property type="term" value="F:calcium ion binding"/>
    <property type="evidence" value="ECO:0007669"/>
    <property type="project" value="InterPro"/>
</dbReference>
<dbReference type="AlphaFoldDB" id="A0A9D4BV86"/>
<proteinExistence type="predicted"/>
<dbReference type="Gene3D" id="2.60.120.650">
    <property type="entry name" value="Cupin"/>
    <property type="match status" value="1"/>
</dbReference>
<feature type="compositionally biased region" description="Basic and acidic residues" evidence="1">
    <location>
        <begin position="403"/>
        <end position="414"/>
    </location>
</feature>
<evidence type="ECO:0000313" key="5">
    <source>
        <dbReference type="EMBL" id="KAH3710342.1"/>
    </source>
</evidence>
<evidence type="ECO:0000259" key="3">
    <source>
        <dbReference type="PROSITE" id="PS50222"/>
    </source>
</evidence>
<feature type="signal peptide" evidence="2">
    <location>
        <begin position="1"/>
        <end position="22"/>
    </location>
</feature>
<gene>
    <name evidence="5" type="ORF">DPMN_069819</name>
</gene>
<keyword evidence="6" id="KW-1185">Reference proteome</keyword>
<organism evidence="5 6">
    <name type="scientific">Dreissena polymorpha</name>
    <name type="common">Zebra mussel</name>
    <name type="synonym">Mytilus polymorpha</name>
    <dbReference type="NCBI Taxonomy" id="45954"/>
    <lineage>
        <taxon>Eukaryota</taxon>
        <taxon>Metazoa</taxon>
        <taxon>Spiralia</taxon>
        <taxon>Lophotrochozoa</taxon>
        <taxon>Mollusca</taxon>
        <taxon>Bivalvia</taxon>
        <taxon>Autobranchia</taxon>
        <taxon>Heteroconchia</taxon>
        <taxon>Euheterodonta</taxon>
        <taxon>Imparidentia</taxon>
        <taxon>Neoheterodontei</taxon>
        <taxon>Myida</taxon>
        <taxon>Dreissenoidea</taxon>
        <taxon>Dreissenidae</taxon>
        <taxon>Dreissena</taxon>
    </lineage>
</organism>
<protein>
    <recommendedName>
        <fullName evidence="7">JmjC domain-containing protein</fullName>
    </recommendedName>
</protein>
<dbReference type="PANTHER" id="PTHR12461">
    <property type="entry name" value="HYPOXIA-INDUCIBLE FACTOR 1 ALPHA INHIBITOR-RELATED"/>
    <property type="match status" value="1"/>
</dbReference>
<comment type="caution">
    <text evidence="5">The sequence shown here is derived from an EMBL/GenBank/DDBJ whole genome shotgun (WGS) entry which is preliminary data.</text>
</comment>
<name>A0A9D4BV86_DREPO</name>
<accession>A0A9D4BV86</accession>
<evidence type="ECO:0000259" key="4">
    <source>
        <dbReference type="PROSITE" id="PS51184"/>
    </source>
</evidence>
<feature type="chain" id="PRO_5038624559" description="JmjC domain-containing protein" evidence="2">
    <location>
        <begin position="23"/>
        <end position="427"/>
    </location>
</feature>
<feature type="region of interest" description="Disordered" evidence="1">
    <location>
        <begin position="403"/>
        <end position="427"/>
    </location>
</feature>
<dbReference type="PANTHER" id="PTHR12461:SF18">
    <property type="entry name" value="JMJC DOMAIN-CONTAINING PROTEIN"/>
    <property type="match status" value="1"/>
</dbReference>
<evidence type="ECO:0000256" key="1">
    <source>
        <dbReference type="SAM" id="MobiDB-lite"/>
    </source>
</evidence>
<dbReference type="SMART" id="SM00558">
    <property type="entry name" value="JmjC"/>
    <property type="match status" value="1"/>
</dbReference>
<reference evidence="5" key="1">
    <citation type="journal article" date="2019" name="bioRxiv">
        <title>The Genome of the Zebra Mussel, Dreissena polymorpha: A Resource for Invasive Species Research.</title>
        <authorList>
            <person name="McCartney M.A."/>
            <person name="Auch B."/>
            <person name="Kono T."/>
            <person name="Mallez S."/>
            <person name="Zhang Y."/>
            <person name="Obille A."/>
            <person name="Becker A."/>
            <person name="Abrahante J.E."/>
            <person name="Garbe J."/>
            <person name="Badalamenti J.P."/>
            <person name="Herman A."/>
            <person name="Mangelson H."/>
            <person name="Liachko I."/>
            <person name="Sullivan S."/>
            <person name="Sone E.D."/>
            <person name="Koren S."/>
            <person name="Silverstein K.A.T."/>
            <person name="Beckman K.B."/>
            <person name="Gohl D.M."/>
        </authorList>
    </citation>
    <scope>NUCLEOTIDE SEQUENCE</scope>
    <source>
        <strain evidence="5">Duluth1</strain>
        <tissue evidence="5">Whole animal</tissue>
    </source>
</reference>
<dbReference type="InterPro" id="IPR003347">
    <property type="entry name" value="JmjC_dom"/>
</dbReference>
<dbReference type="SUPFAM" id="SSF51197">
    <property type="entry name" value="Clavaminate synthase-like"/>
    <property type="match status" value="1"/>
</dbReference>
<dbReference type="PROSITE" id="PS50222">
    <property type="entry name" value="EF_HAND_2"/>
    <property type="match status" value="1"/>
</dbReference>
<dbReference type="InterPro" id="IPR041667">
    <property type="entry name" value="Cupin_8"/>
</dbReference>
<dbReference type="Proteomes" id="UP000828390">
    <property type="component" value="Unassembled WGS sequence"/>
</dbReference>
<evidence type="ECO:0000256" key="2">
    <source>
        <dbReference type="SAM" id="SignalP"/>
    </source>
</evidence>
<dbReference type="Pfam" id="PF13621">
    <property type="entry name" value="Cupin_8"/>
    <property type="match status" value="1"/>
</dbReference>
<dbReference type="InterPro" id="IPR018247">
    <property type="entry name" value="EF_Hand_1_Ca_BS"/>
</dbReference>
<evidence type="ECO:0008006" key="7">
    <source>
        <dbReference type="Google" id="ProtNLM"/>
    </source>
</evidence>
<feature type="domain" description="JmjC" evidence="4">
    <location>
        <begin position="126"/>
        <end position="288"/>
    </location>
</feature>
<dbReference type="PROSITE" id="PS51257">
    <property type="entry name" value="PROKAR_LIPOPROTEIN"/>
    <property type="match status" value="1"/>
</dbReference>
<dbReference type="PROSITE" id="PS51184">
    <property type="entry name" value="JMJC"/>
    <property type="match status" value="1"/>
</dbReference>
<evidence type="ECO:0000313" key="6">
    <source>
        <dbReference type="Proteomes" id="UP000828390"/>
    </source>
</evidence>